<keyword evidence="14" id="KW-1185">Reference proteome</keyword>
<dbReference type="InterPro" id="IPR036322">
    <property type="entry name" value="WD40_repeat_dom_sf"/>
</dbReference>
<keyword evidence="6" id="KW-0963">Cytoplasm</keyword>
<evidence type="ECO:0000313" key="12">
    <source>
        <dbReference type="EMBL" id="CAF1048655.1"/>
    </source>
</evidence>
<feature type="repeat" description="WD" evidence="11">
    <location>
        <begin position="48"/>
        <end position="91"/>
    </location>
</feature>
<name>A0A814KBE6_9BILA</name>
<evidence type="ECO:0000256" key="3">
    <source>
        <dbReference type="ARBA" id="ARBA00005043"/>
    </source>
</evidence>
<evidence type="ECO:0000256" key="2">
    <source>
        <dbReference type="ARBA" id="ARBA00004496"/>
    </source>
</evidence>
<sequence length="729" mass="83546">MQIALEVDIDIDYISCAYDIYYFVSASVDKTIVIWNGNNDKYTIYSTLIGHQNSVTTVCGQIYDKTIFIASGSADSTVKIWKIMKQETDSVICLHTIEYKNGFAITVELVKLDDTDSSRKWSVASCSQDTYIRVWQFSFENEIKEEEMRMASEKLQASSLIEVTELKLKRSSFTFKKNEIIQIVEVTLDSVFLGHEDAVYGLCWFPQQGKNDEGNLFNMLLSSSMDKSMILWMYDEEQKIYVDKARVGEVGGNTLGFYGCTFSPCGTYILGHGYEGALHLWKIEKTADRIHLIPQILNSGHFSMVQDCCWDKYGRYLLSASTDQTTRLHAEWKRENNKNQIVTSWHEISRPQIHGYEMKCLAMLDSMRFVSGADEKILRIFEAPRNFLENFQRITKIDVTDDIKRSQSLPEGANVPALGLSNKGIFNENVRDHEATTTTTTTMRNQDEYEQPLNVDALYKEGFFKSTILNEPPFEEHLLQNTLWPEIQKLYGHGYELYTVAANPSGTIIASACKATKADDAAIFLWNTLTWKPFARLVLHTLTVAKMCFSYSGNYLLAVSRDRSWSLFKIDQTNFQAILFKRILPTNAYHKRIIWSCSFSHDDKYFATGARDHMIHIWNVDKEETIPEVADKNYLKLDDAITACTFLPEFIQNKYIVVVGLDNGSILFHSWNEKQSWQHLISISQPMGFHLTVNSLCIRPKKDSSTLFHVAGCSNDGTVRIFRVNFKLC</sequence>
<dbReference type="Proteomes" id="UP000681722">
    <property type="component" value="Unassembled WGS sequence"/>
</dbReference>
<evidence type="ECO:0000256" key="8">
    <source>
        <dbReference type="ARBA" id="ARBA00022694"/>
    </source>
</evidence>
<evidence type="ECO:0000256" key="5">
    <source>
        <dbReference type="ARBA" id="ARBA00020267"/>
    </source>
</evidence>
<dbReference type="GO" id="GO:0002098">
    <property type="term" value="P:tRNA wobble uridine modification"/>
    <property type="evidence" value="ECO:0007669"/>
    <property type="project" value="InterPro"/>
</dbReference>
<dbReference type="Gene3D" id="2.130.10.10">
    <property type="entry name" value="YVTN repeat-like/Quinoprotein amine dehydrogenase"/>
    <property type="match status" value="3"/>
</dbReference>
<dbReference type="UniPathway" id="UPA00988"/>
<keyword evidence="9" id="KW-0677">Repeat</keyword>
<evidence type="ECO:0000256" key="1">
    <source>
        <dbReference type="ARBA" id="ARBA00004123"/>
    </source>
</evidence>
<dbReference type="EMBL" id="CAJOBC010004192">
    <property type="protein sequence ID" value="CAF3818356.1"/>
    <property type="molecule type" value="Genomic_DNA"/>
</dbReference>
<dbReference type="GO" id="GO:0033588">
    <property type="term" value="C:elongator holoenzyme complex"/>
    <property type="evidence" value="ECO:0007669"/>
    <property type="project" value="InterPro"/>
</dbReference>
<evidence type="ECO:0000256" key="9">
    <source>
        <dbReference type="ARBA" id="ARBA00022737"/>
    </source>
</evidence>
<dbReference type="FunFam" id="2.130.10.10:FF:000400">
    <property type="entry name" value="Elongator acetyltransferase complex subunit 2"/>
    <property type="match status" value="1"/>
</dbReference>
<evidence type="ECO:0000256" key="10">
    <source>
        <dbReference type="ARBA" id="ARBA00023242"/>
    </source>
</evidence>
<dbReference type="GO" id="GO:0005737">
    <property type="term" value="C:cytoplasm"/>
    <property type="evidence" value="ECO:0007669"/>
    <property type="project" value="UniProtKB-SubCell"/>
</dbReference>
<keyword evidence="8" id="KW-0819">tRNA processing</keyword>
<dbReference type="PROSITE" id="PS50082">
    <property type="entry name" value="WD_REPEATS_2"/>
    <property type="match status" value="2"/>
</dbReference>
<dbReference type="PRINTS" id="PR00320">
    <property type="entry name" value="GPROTEINBRPT"/>
</dbReference>
<evidence type="ECO:0000256" key="6">
    <source>
        <dbReference type="ARBA" id="ARBA00022490"/>
    </source>
</evidence>
<dbReference type="InterPro" id="IPR015943">
    <property type="entry name" value="WD40/YVTN_repeat-like_dom_sf"/>
</dbReference>
<gene>
    <name evidence="12" type="ORF">GPM918_LOCUS16165</name>
    <name evidence="13" type="ORF">SRO942_LOCUS16165</name>
</gene>
<dbReference type="InterPro" id="IPR001680">
    <property type="entry name" value="WD40_rpt"/>
</dbReference>
<evidence type="ECO:0000313" key="14">
    <source>
        <dbReference type="Proteomes" id="UP000663829"/>
    </source>
</evidence>
<comment type="pathway">
    <text evidence="3">tRNA modification; 5-methoxycarbonylmethyl-2-thiouridine-tRNA biosynthesis.</text>
</comment>
<dbReference type="EMBL" id="CAJNOQ010004192">
    <property type="protein sequence ID" value="CAF1048655.1"/>
    <property type="molecule type" value="Genomic_DNA"/>
</dbReference>
<evidence type="ECO:0000256" key="11">
    <source>
        <dbReference type="PROSITE-ProRule" id="PRU00221"/>
    </source>
</evidence>
<reference evidence="12" key="1">
    <citation type="submission" date="2021-02" db="EMBL/GenBank/DDBJ databases">
        <authorList>
            <person name="Nowell W R."/>
        </authorList>
    </citation>
    <scope>NUCLEOTIDE SEQUENCE</scope>
</reference>
<comment type="similarity">
    <text evidence="4">Belongs to the WD repeat ELP2 family.</text>
</comment>
<evidence type="ECO:0000256" key="7">
    <source>
        <dbReference type="ARBA" id="ARBA00022574"/>
    </source>
</evidence>
<dbReference type="InterPro" id="IPR020472">
    <property type="entry name" value="WD40_PAC1"/>
</dbReference>
<dbReference type="AlphaFoldDB" id="A0A814KBE6"/>
<dbReference type="InterPro" id="IPR037289">
    <property type="entry name" value="Elp2"/>
</dbReference>
<keyword evidence="10" id="KW-0539">Nucleus</keyword>
<dbReference type="PANTHER" id="PTHR44111:SF1">
    <property type="entry name" value="ELONGATOR COMPLEX PROTEIN 2"/>
    <property type="match status" value="1"/>
</dbReference>
<evidence type="ECO:0000256" key="4">
    <source>
        <dbReference type="ARBA" id="ARBA00005881"/>
    </source>
</evidence>
<feature type="repeat" description="WD" evidence="11">
    <location>
        <begin position="587"/>
        <end position="628"/>
    </location>
</feature>
<dbReference type="GO" id="GO:0005634">
    <property type="term" value="C:nucleus"/>
    <property type="evidence" value="ECO:0007669"/>
    <property type="project" value="UniProtKB-SubCell"/>
</dbReference>
<dbReference type="Pfam" id="PF00400">
    <property type="entry name" value="WD40"/>
    <property type="match status" value="6"/>
</dbReference>
<proteinExistence type="inferred from homology"/>
<organism evidence="12 14">
    <name type="scientific">Didymodactylos carnosus</name>
    <dbReference type="NCBI Taxonomy" id="1234261"/>
    <lineage>
        <taxon>Eukaryota</taxon>
        <taxon>Metazoa</taxon>
        <taxon>Spiralia</taxon>
        <taxon>Gnathifera</taxon>
        <taxon>Rotifera</taxon>
        <taxon>Eurotatoria</taxon>
        <taxon>Bdelloidea</taxon>
        <taxon>Philodinida</taxon>
        <taxon>Philodinidae</taxon>
        <taxon>Didymodactylos</taxon>
    </lineage>
</organism>
<dbReference type="PROSITE" id="PS50294">
    <property type="entry name" value="WD_REPEATS_REGION"/>
    <property type="match status" value="1"/>
</dbReference>
<protein>
    <recommendedName>
        <fullName evidence="5">Elongator complex protein 2</fullName>
    </recommendedName>
</protein>
<dbReference type="SUPFAM" id="SSF50978">
    <property type="entry name" value="WD40 repeat-like"/>
    <property type="match status" value="2"/>
</dbReference>
<accession>A0A814KBE6</accession>
<dbReference type="PANTHER" id="PTHR44111">
    <property type="entry name" value="ELONGATOR COMPLEX PROTEIN 2"/>
    <property type="match status" value="1"/>
</dbReference>
<dbReference type="Proteomes" id="UP000663829">
    <property type="component" value="Unassembled WGS sequence"/>
</dbReference>
<comment type="caution">
    <text evidence="12">The sequence shown here is derived from an EMBL/GenBank/DDBJ whole genome shotgun (WGS) entry which is preliminary data.</text>
</comment>
<dbReference type="OrthoDB" id="27911at2759"/>
<keyword evidence="7 11" id="KW-0853">WD repeat</keyword>
<dbReference type="SMART" id="SM00320">
    <property type="entry name" value="WD40"/>
    <property type="match status" value="11"/>
</dbReference>
<evidence type="ECO:0000313" key="13">
    <source>
        <dbReference type="EMBL" id="CAF3818356.1"/>
    </source>
</evidence>
<comment type="subcellular location">
    <subcellularLocation>
        <location evidence="2">Cytoplasm</location>
    </subcellularLocation>
    <subcellularLocation>
        <location evidence="1">Nucleus</location>
    </subcellularLocation>
</comment>